<dbReference type="Proteomes" id="UP000199382">
    <property type="component" value="Unassembled WGS sequence"/>
</dbReference>
<evidence type="ECO:0000313" key="3">
    <source>
        <dbReference type="Proteomes" id="UP000199382"/>
    </source>
</evidence>
<dbReference type="RefSeq" id="WP_093156606.1">
    <property type="nucleotide sequence ID" value="NZ_FNEK01000025.1"/>
</dbReference>
<dbReference type="PANTHER" id="PTHR34989:SF1">
    <property type="entry name" value="PROTEIN HDED"/>
    <property type="match status" value="1"/>
</dbReference>
<keyword evidence="1" id="KW-1133">Transmembrane helix</keyword>
<feature type="transmembrane region" description="Helical" evidence="1">
    <location>
        <begin position="56"/>
        <end position="76"/>
    </location>
</feature>
<keyword evidence="1" id="KW-0812">Transmembrane</keyword>
<feature type="transmembrane region" description="Helical" evidence="1">
    <location>
        <begin position="30"/>
        <end position="50"/>
    </location>
</feature>
<dbReference type="AlphaFoldDB" id="A0A1G8X0A9"/>
<dbReference type="EMBL" id="FNEK01000025">
    <property type="protein sequence ID" value="SDJ83190.1"/>
    <property type="molecule type" value="Genomic_DNA"/>
</dbReference>
<evidence type="ECO:0000313" key="2">
    <source>
        <dbReference type="EMBL" id="SDJ83190.1"/>
    </source>
</evidence>
<keyword evidence="1" id="KW-0472">Membrane</keyword>
<dbReference type="InterPro" id="IPR005325">
    <property type="entry name" value="DUF308_memb"/>
</dbReference>
<protein>
    <submittedName>
        <fullName evidence="2">Uncharacterized membrane protein HdeD, DUF308 family</fullName>
    </submittedName>
</protein>
<dbReference type="Pfam" id="PF03729">
    <property type="entry name" value="DUF308"/>
    <property type="match status" value="3"/>
</dbReference>
<dbReference type="GO" id="GO:0005886">
    <property type="term" value="C:plasma membrane"/>
    <property type="evidence" value="ECO:0007669"/>
    <property type="project" value="TreeGrafter"/>
</dbReference>
<feature type="transmembrane region" description="Helical" evidence="1">
    <location>
        <begin position="108"/>
        <end position="129"/>
    </location>
</feature>
<dbReference type="InterPro" id="IPR052712">
    <property type="entry name" value="Acid_resist_chaperone_HdeD"/>
</dbReference>
<dbReference type="STRING" id="571298.SAMN04488026_102512"/>
<name>A0A1G8X0A9_9RHOB</name>
<organism evidence="2 3">
    <name type="scientific">Aliiruegeria lutimaris</name>
    <dbReference type="NCBI Taxonomy" id="571298"/>
    <lineage>
        <taxon>Bacteria</taxon>
        <taxon>Pseudomonadati</taxon>
        <taxon>Pseudomonadota</taxon>
        <taxon>Alphaproteobacteria</taxon>
        <taxon>Rhodobacterales</taxon>
        <taxon>Roseobacteraceae</taxon>
        <taxon>Aliiruegeria</taxon>
    </lineage>
</organism>
<reference evidence="2 3" key="1">
    <citation type="submission" date="2016-10" db="EMBL/GenBank/DDBJ databases">
        <authorList>
            <person name="de Groot N.N."/>
        </authorList>
    </citation>
    <scope>NUCLEOTIDE SEQUENCE [LARGE SCALE GENOMIC DNA]</scope>
    <source>
        <strain evidence="2 3">DSM 25294</strain>
    </source>
</reference>
<dbReference type="PANTHER" id="PTHR34989">
    <property type="entry name" value="PROTEIN HDED"/>
    <property type="match status" value="1"/>
</dbReference>
<feature type="transmembrane region" description="Helical" evidence="1">
    <location>
        <begin position="83"/>
        <end position="102"/>
    </location>
</feature>
<gene>
    <name evidence="2" type="ORF">SAMN04488026_102512</name>
</gene>
<feature type="transmembrane region" description="Helical" evidence="1">
    <location>
        <begin position="165"/>
        <end position="185"/>
    </location>
</feature>
<sequence length="202" mass="21859">MKPPEQLEAEIVDPEQTHARELLSDRLAGLWWTFVLRGILAGVVGIAALFWPTGSISLLLQLVGVLLLLDGALTLFGFGRKGAAGGVGIGAILIGLVLLIWPEGTARFAFFLLGAWALFIGIGSLITWWQMPEWDPERSTARGVGLLASLVGLVLIFWPGSGLVALGWAIAFAAIAIAAVMFWLATRFKRANERLQMRVVNR</sequence>
<proteinExistence type="predicted"/>
<accession>A0A1G8X0A9</accession>
<evidence type="ECO:0000256" key="1">
    <source>
        <dbReference type="SAM" id="Phobius"/>
    </source>
</evidence>
<dbReference type="OrthoDB" id="7858907at2"/>
<keyword evidence="3" id="KW-1185">Reference proteome</keyword>